<reference evidence="2 3" key="1">
    <citation type="journal article" date="2011" name="J. Bacteriol.">
        <title>Genome sequence of strain IMCC3088, a proteorhodopsin-containing marine bacterium belonging to the OM60/NOR5 clade.</title>
        <authorList>
            <person name="Jang Y."/>
            <person name="Oh H.M."/>
            <person name="Kang I."/>
            <person name="Lee K."/>
            <person name="Yang S.J."/>
            <person name="Cho J.C."/>
        </authorList>
    </citation>
    <scope>NUCLEOTIDE SEQUENCE [LARGE SCALE GENOMIC DNA]</scope>
    <source>
        <strain evidence="2 3">IMCC3088</strain>
    </source>
</reference>
<dbReference type="InterPro" id="IPR028989">
    <property type="entry name" value="RimP_N"/>
</dbReference>
<dbReference type="InterPro" id="IPR003728">
    <property type="entry name" value="Ribosome_maturation_RimP"/>
</dbReference>
<evidence type="ECO:0000313" key="3">
    <source>
        <dbReference type="Proteomes" id="UP000005615"/>
    </source>
</evidence>
<dbReference type="STRING" id="2518989.IMCC3088_1967"/>
<accession>F3L343</accession>
<dbReference type="Gene3D" id="2.30.30.180">
    <property type="entry name" value="Ribosome maturation factor RimP, C-terminal domain"/>
    <property type="match status" value="1"/>
</dbReference>
<dbReference type="AlphaFoldDB" id="F3L343"/>
<dbReference type="CDD" id="cd01734">
    <property type="entry name" value="YlxS_C"/>
    <property type="match status" value="1"/>
</dbReference>
<gene>
    <name evidence="1" type="primary">rimP</name>
    <name evidence="2" type="ORF">IMCC3088_1967</name>
</gene>
<keyword evidence="1" id="KW-0690">Ribosome biogenesis</keyword>
<comment type="similarity">
    <text evidence="1">Belongs to the RimP family.</text>
</comment>
<dbReference type="SUPFAM" id="SSF75420">
    <property type="entry name" value="YhbC-like, N-terminal domain"/>
    <property type="match status" value="1"/>
</dbReference>
<comment type="caution">
    <text evidence="2">The sequence shown here is derived from an EMBL/GenBank/DDBJ whole genome shotgun (WGS) entry which is preliminary data.</text>
</comment>
<evidence type="ECO:0000313" key="2">
    <source>
        <dbReference type="EMBL" id="EGG29283.1"/>
    </source>
</evidence>
<proteinExistence type="inferred from homology"/>
<dbReference type="eggNOG" id="COG0779">
    <property type="taxonomic scope" value="Bacteria"/>
</dbReference>
<dbReference type="PANTHER" id="PTHR33867:SF1">
    <property type="entry name" value="RIBOSOME MATURATION FACTOR RIMP"/>
    <property type="match status" value="1"/>
</dbReference>
<dbReference type="SUPFAM" id="SSF74942">
    <property type="entry name" value="YhbC-like, C-terminal domain"/>
    <property type="match status" value="1"/>
</dbReference>
<dbReference type="InterPro" id="IPR035956">
    <property type="entry name" value="RimP_N_sf"/>
</dbReference>
<dbReference type="HAMAP" id="MF_01077">
    <property type="entry name" value="RimP"/>
    <property type="match status" value="1"/>
</dbReference>
<name>F3L343_9GAMM</name>
<dbReference type="Pfam" id="PF17384">
    <property type="entry name" value="DUF150_C"/>
    <property type="match status" value="1"/>
</dbReference>
<comment type="function">
    <text evidence="1">Required for maturation of 30S ribosomal subunits.</text>
</comment>
<evidence type="ECO:0000256" key="1">
    <source>
        <dbReference type="HAMAP-Rule" id="MF_01077"/>
    </source>
</evidence>
<protein>
    <recommendedName>
        <fullName evidence="1">Ribosome maturation factor RimP</fullName>
    </recommendedName>
</protein>
<dbReference type="GO" id="GO:0005829">
    <property type="term" value="C:cytosol"/>
    <property type="evidence" value="ECO:0007669"/>
    <property type="project" value="TreeGrafter"/>
</dbReference>
<dbReference type="Proteomes" id="UP000005615">
    <property type="component" value="Unassembled WGS sequence"/>
</dbReference>
<dbReference type="InterPro" id="IPR028998">
    <property type="entry name" value="RimP_C"/>
</dbReference>
<dbReference type="InterPro" id="IPR036847">
    <property type="entry name" value="RimP_C_sf"/>
</dbReference>
<dbReference type="OrthoDB" id="9805006at2"/>
<sequence>MGGRVTKKEAELADLLRATVEAMGFALWGLEFRAQGKNSLLRVYIDREAGVQVDDCAQVSRQISGILDVEDPIAGEYNLEVSSPGIDRLLFSLEQCQQYVGEWLEVKLRVPFEGRKNFNGTLVGIEDQDVVVRIDDDEYVLPFDSIDKAKVKPRL</sequence>
<dbReference type="GO" id="GO:0006412">
    <property type="term" value="P:translation"/>
    <property type="evidence" value="ECO:0007669"/>
    <property type="project" value="TreeGrafter"/>
</dbReference>
<dbReference type="NCBIfam" id="NF000927">
    <property type="entry name" value="PRK00092.1-1"/>
    <property type="match status" value="1"/>
</dbReference>
<dbReference type="Pfam" id="PF02576">
    <property type="entry name" value="RimP_N"/>
    <property type="match status" value="1"/>
</dbReference>
<dbReference type="GO" id="GO:0000028">
    <property type="term" value="P:ribosomal small subunit assembly"/>
    <property type="evidence" value="ECO:0007669"/>
    <property type="project" value="TreeGrafter"/>
</dbReference>
<dbReference type="RefSeq" id="WP_009576208.1">
    <property type="nucleotide sequence ID" value="NZ_AEIG01000058.1"/>
</dbReference>
<organism evidence="2 3">
    <name type="scientific">Aequoribacter fuscus</name>
    <dbReference type="NCBI Taxonomy" id="2518989"/>
    <lineage>
        <taxon>Bacteria</taxon>
        <taxon>Pseudomonadati</taxon>
        <taxon>Pseudomonadota</taxon>
        <taxon>Gammaproteobacteria</taxon>
        <taxon>Cellvibrionales</taxon>
        <taxon>Halieaceae</taxon>
        <taxon>Aequoribacter</taxon>
    </lineage>
</organism>
<dbReference type="PANTHER" id="PTHR33867">
    <property type="entry name" value="RIBOSOME MATURATION FACTOR RIMP"/>
    <property type="match status" value="1"/>
</dbReference>
<dbReference type="EMBL" id="AEIG01000058">
    <property type="protein sequence ID" value="EGG29283.1"/>
    <property type="molecule type" value="Genomic_DNA"/>
</dbReference>
<dbReference type="FunFam" id="3.30.300.70:FF:000001">
    <property type="entry name" value="Ribosome maturation factor RimP"/>
    <property type="match status" value="1"/>
</dbReference>
<keyword evidence="1" id="KW-0963">Cytoplasm</keyword>
<keyword evidence="3" id="KW-1185">Reference proteome</keyword>
<dbReference type="Gene3D" id="3.30.300.70">
    <property type="entry name" value="RimP-like superfamily, N-terminal"/>
    <property type="match status" value="1"/>
</dbReference>
<comment type="subcellular location">
    <subcellularLocation>
        <location evidence="1">Cytoplasm</location>
    </subcellularLocation>
</comment>